<evidence type="ECO:0000313" key="3">
    <source>
        <dbReference type="EMBL" id="SDX93304.1"/>
    </source>
</evidence>
<comment type="similarity">
    <text evidence="1">Belongs to the short-chain dehydrogenases/reductases (SDR) family.</text>
</comment>
<keyword evidence="4" id="KW-1185">Reference proteome</keyword>
<name>A0A1H3FT28_ALLWA</name>
<dbReference type="EMBL" id="FNOW01000020">
    <property type="protein sequence ID" value="SDX93304.1"/>
    <property type="molecule type" value="Genomic_DNA"/>
</dbReference>
<dbReference type="InterPro" id="IPR020904">
    <property type="entry name" value="Sc_DH/Rdtase_CS"/>
</dbReference>
<dbReference type="PANTHER" id="PTHR42901:SF1">
    <property type="entry name" value="ALCOHOL DEHYDROGENASE"/>
    <property type="match status" value="1"/>
</dbReference>
<proteinExistence type="inferred from homology"/>
<evidence type="ECO:0000313" key="4">
    <source>
        <dbReference type="Proteomes" id="UP000198672"/>
    </source>
</evidence>
<dbReference type="PROSITE" id="PS00061">
    <property type="entry name" value="ADH_SHORT"/>
    <property type="match status" value="1"/>
</dbReference>
<dbReference type="STRING" id="61595.SAMN05421644_12034"/>
<dbReference type="SUPFAM" id="SSF51735">
    <property type="entry name" value="NAD(P)-binding Rossmann-fold domains"/>
    <property type="match status" value="1"/>
</dbReference>
<keyword evidence="2" id="KW-0560">Oxidoreductase</keyword>
<evidence type="ECO:0000256" key="1">
    <source>
        <dbReference type="ARBA" id="ARBA00006484"/>
    </source>
</evidence>
<dbReference type="RefSeq" id="WP_091333629.1">
    <property type="nucleotide sequence ID" value="NZ_FNOW01000020.1"/>
</dbReference>
<gene>
    <name evidence="3" type="ORF">SAMN05421644_12034</name>
</gene>
<protein>
    <submittedName>
        <fullName evidence="3">NAD(P)-dependent dehydrogenase, short-chain alcohol dehydrogenase family</fullName>
    </submittedName>
</protein>
<sequence>MSTDSTATPSITPAIHVLHNRVILVTGALEGVGRAVALACAAAGASVILSSFEQADLEPVYDQIVAAGYPEPAILPLNLDTATEPTYLAAAAVIGDTFGRLDGLAHCAVSAPFLSRIDDYDANEWERVIRINLNAPFLLTQACLPLLRLAEEAAIVFTADRVGRQGLAYWGAYAAAKFGIEGLMQVLAEETRASTQMRVNSLDPGILRTALRANLYPGEDPHSHPDPVTVAPAYVQLLGPEGRELTGQALRVEAGRAVLI</sequence>
<dbReference type="AlphaFoldDB" id="A0A1H3FT28"/>
<dbReference type="Proteomes" id="UP000198672">
    <property type="component" value="Unassembled WGS sequence"/>
</dbReference>
<dbReference type="Gene3D" id="3.40.50.720">
    <property type="entry name" value="NAD(P)-binding Rossmann-like Domain"/>
    <property type="match status" value="1"/>
</dbReference>
<accession>A0A1H3FT28</accession>
<dbReference type="Pfam" id="PF00106">
    <property type="entry name" value="adh_short"/>
    <property type="match status" value="1"/>
</dbReference>
<dbReference type="GO" id="GO:0016491">
    <property type="term" value="F:oxidoreductase activity"/>
    <property type="evidence" value="ECO:0007669"/>
    <property type="project" value="UniProtKB-KW"/>
</dbReference>
<dbReference type="InterPro" id="IPR036291">
    <property type="entry name" value="NAD(P)-bd_dom_sf"/>
</dbReference>
<dbReference type="InterPro" id="IPR002347">
    <property type="entry name" value="SDR_fam"/>
</dbReference>
<reference evidence="4" key="1">
    <citation type="submission" date="2016-10" db="EMBL/GenBank/DDBJ databases">
        <authorList>
            <person name="Varghese N."/>
            <person name="Submissions S."/>
        </authorList>
    </citation>
    <scope>NUCLEOTIDE SEQUENCE [LARGE SCALE GENOMIC DNA]</scope>
    <source>
        <strain evidence="4">DSM 173</strain>
    </source>
</reference>
<dbReference type="OrthoDB" id="9790785at2"/>
<organism evidence="3 4">
    <name type="scientific">Allochromatium warmingii</name>
    <name type="common">Chromatium warmingii</name>
    <dbReference type="NCBI Taxonomy" id="61595"/>
    <lineage>
        <taxon>Bacteria</taxon>
        <taxon>Pseudomonadati</taxon>
        <taxon>Pseudomonadota</taxon>
        <taxon>Gammaproteobacteria</taxon>
        <taxon>Chromatiales</taxon>
        <taxon>Chromatiaceae</taxon>
        <taxon>Allochromatium</taxon>
    </lineage>
</organism>
<dbReference type="PANTHER" id="PTHR42901">
    <property type="entry name" value="ALCOHOL DEHYDROGENASE"/>
    <property type="match status" value="1"/>
</dbReference>
<evidence type="ECO:0000256" key="2">
    <source>
        <dbReference type="ARBA" id="ARBA00023002"/>
    </source>
</evidence>
<dbReference type="PRINTS" id="PR00081">
    <property type="entry name" value="GDHRDH"/>
</dbReference>